<dbReference type="VEuPathDB" id="FungiDB:A1O9_01205"/>
<dbReference type="Pfam" id="PF06609">
    <property type="entry name" value="TRI12"/>
    <property type="match status" value="1"/>
</dbReference>
<dbReference type="HOGENOM" id="CLU_000960_25_1_1"/>
<comment type="caution">
    <text evidence="8">The sequence shown here is derived from an EMBL/GenBank/DDBJ whole genome shotgun (WGS) entry which is preliminary data.</text>
</comment>
<keyword evidence="9" id="KW-1185">Reference proteome</keyword>
<evidence type="ECO:0000313" key="8">
    <source>
        <dbReference type="EMBL" id="KEF63228.1"/>
    </source>
</evidence>
<dbReference type="InterPro" id="IPR010573">
    <property type="entry name" value="MFS_Str1/Tri12-like"/>
</dbReference>
<dbReference type="GeneID" id="25276152"/>
<feature type="transmembrane region" description="Helical" evidence="6">
    <location>
        <begin position="105"/>
        <end position="121"/>
    </location>
</feature>
<evidence type="ECO:0000256" key="3">
    <source>
        <dbReference type="ARBA" id="ARBA00022692"/>
    </source>
</evidence>
<feature type="transmembrane region" description="Helical" evidence="6">
    <location>
        <begin position="270"/>
        <end position="289"/>
    </location>
</feature>
<feature type="transmembrane region" description="Helical" evidence="6">
    <location>
        <begin position="38"/>
        <end position="55"/>
    </location>
</feature>
<evidence type="ECO:0000256" key="6">
    <source>
        <dbReference type="SAM" id="Phobius"/>
    </source>
</evidence>
<evidence type="ECO:0000313" key="9">
    <source>
        <dbReference type="Proteomes" id="UP000027920"/>
    </source>
</evidence>
<dbReference type="Proteomes" id="UP000027920">
    <property type="component" value="Unassembled WGS sequence"/>
</dbReference>
<dbReference type="PANTHER" id="PTHR23501">
    <property type="entry name" value="MAJOR FACILITATOR SUPERFAMILY"/>
    <property type="match status" value="1"/>
</dbReference>
<feature type="domain" description="Major facilitator superfamily (MFS) profile" evidence="7">
    <location>
        <begin position="36"/>
        <end position="555"/>
    </location>
</feature>
<feature type="transmembrane region" description="Helical" evidence="6">
    <location>
        <begin position="237"/>
        <end position="258"/>
    </location>
</feature>
<feature type="transmembrane region" description="Helical" evidence="6">
    <location>
        <begin position="162"/>
        <end position="186"/>
    </location>
</feature>
<comment type="subcellular location">
    <subcellularLocation>
        <location evidence="1">Membrane</location>
        <topology evidence="1">Multi-pass membrane protein</topology>
    </subcellularLocation>
</comment>
<feature type="transmembrane region" description="Helical" evidence="6">
    <location>
        <begin position="310"/>
        <end position="333"/>
    </location>
</feature>
<feature type="transmembrane region" description="Helical" evidence="6">
    <location>
        <begin position="353"/>
        <end position="371"/>
    </location>
</feature>
<dbReference type="AlphaFoldDB" id="A0A072PV66"/>
<evidence type="ECO:0000256" key="1">
    <source>
        <dbReference type="ARBA" id="ARBA00004141"/>
    </source>
</evidence>
<sequence>MEEKVPSAEGQVEVLKPSELNLTYDDIDEEPSLHVRTYIALAAMFMLNLAQMVALQGPPTFLNSIGADLKAPQTQVWIVTVLPIVQAALGPIVSSASDLFQARKALLVCCCTISFIGSAIAPRATSVYQVIAAQTLIGFGFATVPLAYCVPSEIVPNKWRPMTQAVMNIAACLGAMVAPVILGSFLQVDRTRGWRNFYWVQMGMWAITALGIFAGYRPPKRHTRLDHLSGLQKIQKMDLYGCGLLILGLCVFLAGLNLGGGLYSWINARVLATVIIGGMILVAFFLYEWRGTKTGILHHEIFNGADGTGRTAAISMFLIAVEAIMATPYYLFYPVQTAALFDTEPMKIVARQEAFWIGCIIGSVIFGFWSTKYKTIREPMAGGFLIFTGGQVGFSTIQPGQSVNAIAFCTISGFGFGVVLVLVVAGVQLCTPHHLIATSTAVVTTTRGMAGAIAIAMYSAVFRTRIEQRLPAYVGEAALSSGLSPDSVPAFVGAFLTNDTALLTNTTGVTPKMLAASVVAMKQAYADSLRMVFIMAVPFGVAAIIACYFLASINKMMHYGVDAPVELLHAKNYQVNDSQAV</sequence>
<feature type="transmembrane region" description="Helical" evidence="6">
    <location>
        <begin position="405"/>
        <end position="429"/>
    </location>
</feature>
<evidence type="ECO:0000256" key="5">
    <source>
        <dbReference type="ARBA" id="ARBA00023136"/>
    </source>
</evidence>
<feature type="transmembrane region" description="Helical" evidence="6">
    <location>
        <begin position="531"/>
        <end position="551"/>
    </location>
</feature>
<reference evidence="8 9" key="1">
    <citation type="submission" date="2013-03" db="EMBL/GenBank/DDBJ databases">
        <title>The Genome Sequence of Exophiala aquamarina CBS 119918.</title>
        <authorList>
            <consortium name="The Broad Institute Genomics Platform"/>
            <person name="Cuomo C."/>
            <person name="de Hoog S."/>
            <person name="Gorbushina A."/>
            <person name="Walker B."/>
            <person name="Young S.K."/>
            <person name="Zeng Q."/>
            <person name="Gargeya S."/>
            <person name="Fitzgerald M."/>
            <person name="Haas B."/>
            <person name="Abouelleil A."/>
            <person name="Allen A.W."/>
            <person name="Alvarado L."/>
            <person name="Arachchi H.M."/>
            <person name="Berlin A.M."/>
            <person name="Chapman S.B."/>
            <person name="Gainer-Dewar J."/>
            <person name="Goldberg J."/>
            <person name="Griggs A."/>
            <person name="Gujja S."/>
            <person name="Hansen M."/>
            <person name="Howarth C."/>
            <person name="Imamovic A."/>
            <person name="Ireland A."/>
            <person name="Larimer J."/>
            <person name="McCowan C."/>
            <person name="Murphy C."/>
            <person name="Pearson M."/>
            <person name="Poon T.W."/>
            <person name="Priest M."/>
            <person name="Roberts A."/>
            <person name="Saif S."/>
            <person name="Shea T."/>
            <person name="Sisk P."/>
            <person name="Sykes S."/>
            <person name="Wortman J."/>
            <person name="Nusbaum C."/>
            <person name="Birren B."/>
        </authorList>
    </citation>
    <scope>NUCLEOTIDE SEQUENCE [LARGE SCALE GENOMIC DNA]</scope>
    <source>
        <strain evidence="8 9">CBS 119918</strain>
    </source>
</reference>
<dbReference type="RefSeq" id="XP_013265818.1">
    <property type="nucleotide sequence ID" value="XM_013410364.1"/>
</dbReference>
<accession>A0A072PV66</accession>
<dbReference type="PANTHER" id="PTHR23501:SF195">
    <property type="entry name" value="PEP5"/>
    <property type="match status" value="1"/>
</dbReference>
<feature type="transmembrane region" description="Helical" evidence="6">
    <location>
        <begin position="198"/>
        <end position="216"/>
    </location>
</feature>
<dbReference type="InterPro" id="IPR020846">
    <property type="entry name" value="MFS_dom"/>
</dbReference>
<evidence type="ECO:0000256" key="2">
    <source>
        <dbReference type="ARBA" id="ARBA00022448"/>
    </source>
</evidence>
<keyword evidence="4 6" id="KW-1133">Transmembrane helix</keyword>
<keyword evidence="2" id="KW-0813">Transport</keyword>
<protein>
    <recommendedName>
        <fullName evidence="7">Major facilitator superfamily (MFS) profile domain-containing protein</fullName>
    </recommendedName>
</protein>
<dbReference type="PROSITE" id="PS50850">
    <property type="entry name" value="MFS"/>
    <property type="match status" value="1"/>
</dbReference>
<dbReference type="OrthoDB" id="2587356at2759"/>
<dbReference type="EMBL" id="AMGV01000001">
    <property type="protein sequence ID" value="KEF63228.1"/>
    <property type="molecule type" value="Genomic_DNA"/>
</dbReference>
<organism evidence="8 9">
    <name type="scientific">Exophiala aquamarina CBS 119918</name>
    <dbReference type="NCBI Taxonomy" id="1182545"/>
    <lineage>
        <taxon>Eukaryota</taxon>
        <taxon>Fungi</taxon>
        <taxon>Dikarya</taxon>
        <taxon>Ascomycota</taxon>
        <taxon>Pezizomycotina</taxon>
        <taxon>Eurotiomycetes</taxon>
        <taxon>Chaetothyriomycetidae</taxon>
        <taxon>Chaetothyriales</taxon>
        <taxon>Herpotrichiellaceae</taxon>
        <taxon>Exophiala</taxon>
    </lineage>
</organism>
<feature type="transmembrane region" description="Helical" evidence="6">
    <location>
        <begin position="127"/>
        <end position="150"/>
    </location>
</feature>
<dbReference type="GO" id="GO:0022857">
    <property type="term" value="F:transmembrane transporter activity"/>
    <property type="evidence" value="ECO:0007669"/>
    <property type="project" value="InterPro"/>
</dbReference>
<dbReference type="Gene3D" id="1.20.1250.20">
    <property type="entry name" value="MFS general substrate transporter like domains"/>
    <property type="match status" value="1"/>
</dbReference>
<dbReference type="GO" id="GO:0005886">
    <property type="term" value="C:plasma membrane"/>
    <property type="evidence" value="ECO:0007669"/>
    <property type="project" value="TreeGrafter"/>
</dbReference>
<proteinExistence type="predicted"/>
<dbReference type="InterPro" id="IPR036259">
    <property type="entry name" value="MFS_trans_sf"/>
</dbReference>
<keyword evidence="3 6" id="KW-0812">Transmembrane</keyword>
<evidence type="ECO:0000256" key="4">
    <source>
        <dbReference type="ARBA" id="ARBA00022989"/>
    </source>
</evidence>
<name>A0A072PV66_9EURO</name>
<keyword evidence="5 6" id="KW-0472">Membrane</keyword>
<feature type="transmembrane region" description="Helical" evidence="6">
    <location>
        <begin position="75"/>
        <end position="93"/>
    </location>
</feature>
<gene>
    <name evidence="8" type="ORF">A1O9_01205</name>
</gene>
<evidence type="ECO:0000259" key="7">
    <source>
        <dbReference type="PROSITE" id="PS50850"/>
    </source>
</evidence>
<feature type="transmembrane region" description="Helical" evidence="6">
    <location>
        <begin position="435"/>
        <end position="461"/>
    </location>
</feature>
<dbReference type="SUPFAM" id="SSF103473">
    <property type="entry name" value="MFS general substrate transporter"/>
    <property type="match status" value="1"/>
</dbReference>